<dbReference type="InterPro" id="IPR012944">
    <property type="entry name" value="SusD_RagB_dom"/>
</dbReference>
<evidence type="ECO:0000259" key="7">
    <source>
        <dbReference type="Pfam" id="PF14322"/>
    </source>
</evidence>
<evidence type="ECO:0000256" key="2">
    <source>
        <dbReference type="ARBA" id="ARBA00006275"/>
    </source>
</evidence>
<proteinExistence type="inferred from homology"/>
<dbReference type="EMBL" id="SUKA01000003">
    <property type="protein sequence ID" value="TJY65481.1"/>
    <property type="molecule type" value="Genomic_DNA"/>
</dbReference>
<keyword evidence="4" id="KW-0472">Membrane</keyword>
<dbReference type="CDD" id="cd08977">
    <property type="entry name" value="SusD"/>
    <property type="match status" value="1"/>
</dbReference>
<dbReference type="GO" id="GO:0009279">
    <property type="term" value="C:cell outer membrane"/>
    <property type="evidence" value="ECO:0007669"/>
    <property type="project" value="UniProtKB-SubCell"/>
</dbReference>
<evidence type="ECO:0000313" key="9">
    <source>
        <dbReference type="Proteomes" id="UP000309872"/>
    </source>
</evidence>
<dbReference type="Proteomes" id="UP000309872">
    <property type="component" value="Unassembled WGS sequence"/>
</dbReference>
<evidence type="ECO:0000256" key="4">
    <source>
        <dbReference type="ARBA" id="ARBA00023136"/>
    </source>
</evidence>
<feature type="domain" description="SusD-like N-terminal" evidence="7">
    <location>
        <begin position="37"/>
        <end position="232"/>
    </location>
</feature>
<dbReference type="InterPro" id="IPR011990">
    <property type="entry name" value="TPR-like_helical_dom_sf"/>
</dbReference>
<protein>
    <submittedName>
        <fullName evidence="8">RagB/SusD family nutrient uptake outer membrane protein</fullName>
    </submittedName>
</protein>
<name>A0A4U0H1L2_9SPHI</name>
<dbReference type="AlphaFoldDB" id="A0A4U0H1L2"/>
<evidence type="ECO:0000259" key="6">
    <source>
        <dbReference type="Pfam" id="PF07980"/>
    </source>
</evidence>
<keyword evidence="3" id="KW-0732">Signal</keyword>
<reference evidence="8 9" key="1">
    <citation type="submission" date="2019-04" db="EMBL/GenBank/DDBJ databases">
        <title>Sphingobacterium olei sp. nov., isolated from oil-contaminated soil.</title>
        <authorList>
            <person name="Liu B."/>
        </authorList>
    </citation>
    <scope>NUCLEOTIDE SEQUENCE [LARGE SCALE GENOMIC DNA]</scope>
    <source>
        <strain evidence="8 9">Y3L14</strain>
    </source>
</reference>
<organism evidence="8 9">
    <name type="scientific">Sphingobacterium alkalisoli</name>
    <dbReference type="NCBI Taxonomy" id="1874115"/>
    <lineage>
        <taxon>Bacteria</taxon>
        <taxon>Pseudomonadati</taxon>
        <taxon>Bacteroidota</taxon>
        <taxon>Sphingobacteriia</taxon>
        <taxon>Sphingobacteriales</taxon>
        <taxon>Sphingobacteriaceae</taxon>
        <taxon>Sphingobacterium</taxon>
    </lineage>
</organism>
<keyword evidence="5" id="KW-0998">Cell outer membrane</keyword>
<accession>A0A4U0H1L2</accession>
<comment type="caution">
    <text evidence="8">The sequence shown here is derived from an EMBL/GenBank/DDBJ whole genome shotgun (WGS) entry which is preliminary data.</text>
</comment>
<comment type="subcellular location">
    <subcellularLocation>
        <location evidence="1">Cell outer membrane</location>
    </subcellularLocation>
</comment>
<evidence type="ECO:0000256" key="1">
    <source>
        <dbReference type="ARBA" id="ARBA00004442"/>
    </source>
</evidence>
<evidence type="ECO:0000256" key="5">
    <source>
        <dbReference type="ARBA" id="ARBA00023237"/>
    </source>
</evidence>
<sequence length="543" mass="61914">MLDLTFNSIANMKRNITLYLPIFALISFLTLGSCDRFLDSVPKDFLSPENYYENEEQINFALNGVYDVLGNRSMYGDVLISRMGTEADEGFYAVSTFRGPQVYDFSSSDPYVTNLWKILYDGINRANMVIGYIDKPELSSENRANILGQAKFLRAYYYFLLVSNWGSVPLITNISLPAENFNARQKSIDEIYAFITKELEEAEKLLPDAKTVGFGGRVTKSAAQGILARVYLHMAGHPLNDKTKYQDVLTWSSKLIDGGFHRLNSSYEDIFIKYARDEYDIQESIWEVEFWGNTAGPYREGGRVGVNTGISTTNTTIGNTYGFIQVTARLYNSYAEGDLRRDWAIAPWRYQNVGGVPQETNWQPWPTHTLYQRHVGKWRRKYELVTPKSTNDSPQNFPLLRFSDVLLMYAEAANELNSGPTSKAYEAINRVRRRGYGFDEFTANPLSDLTGLDYTSFFDELKKERSRELCFEALRKNDLIRWGVLQSTMTTIADDFQNGTDIFSSLRYGGLAASNVEEPKHLLLPIPAYEIGLKPYLQPNPGW</sequence>
<feature type="domain" description="RagB/SusD" evidence="6">
    <location>
        <begin position="282"/>
        <end position="543"/>
    </location>
</feature>
<keyword evidence="9" id="KW-1185">Reference proteome</keyword>
<gene>
    <name evidence="8" type="ORF">FAZ19_10085</name>
</gene>
<evidence type="ECO:0000256" key="3">
    <source>
        <dbReference type="ARBA" id="ARBA00022729"/>
    </source>
</evidence>
<dbReference type="SUPFAM" id="SSF48452">
    <property type="entry name" value="TPR-like"/>
    <property type="match status" value="1"/>
</dbReference>
<dbReference type="OrthoDB" id="5694214at2"/>
<dbReference type="Pfam" id="PF14322">
    <property type="entry name" value="SusD-like_3"/>
    <property type="match status" value="1"/>
</dbReference>
<evidence type="ECO:0000313" key="8">
    <source>
        <dbReference type="EMBL" id="TJY65481.1"/>
    </source>
</evidence>
<dbReference type="InterPro" id="IPR033985">
    <property type="entry name" value="SusD-like_N"/>
</dbReference>
<dbReference type="Pfam" id="PF07980">
    <property type="entry name" value="SusD_RagB"/>
    <property type="match status" value="1"/>
</dbReference>
<comment type="similarity">
    <text evidence="2">Belongs to the SusD family.</text>
</comment>
<dbReference type="Gene3D" id="1.25.40.390">
    <property type="match status" value="1"/>
</dbReference>